<dbReference type="InterPro" id="IPR047149">
    <property type="entry name" value="KIF11-like"/>
</dbReference>
<evidence type="ECO:0000313" key="13">
    <source>
        <dbReference type="Proteomes" id="UP000035681"/>
    </source>
</evidence>
<dbReference type="SMART" id="SM00129">
    <property type="entry name" value="KISc"/>
    <property type="match status" value="1"/>
</dbReference>
<dbReference type="GO" id="GO:0007018">
    <property type="term" value="P:microtubule-based movement"/>
    <property type="evidence" value="ECO:0007669"/>
    <property type="project" value="InterPro"/>
</dbReference>
<feature type="binding site" evidence="9">
    <location>
        <begin position="101"/>
        <end position="108"/>
    </location>
    <ligand>
        <name>ATP</name>
        <dbReference type="ChEBI" id="CHEBI:30616"/>
    </ligand>
</feature>
<keyword evidence="3 10" id="KW-0493">Microtubule</keyword>
<dbReference type="Proteomes" id="UP000035681">
    <property type="component" value="Unplaced"/>
</dbReference>
<evidence type="ECO:0000256" key="11">
    <source>
        <dbReference type="SAM" id="Coils"/>
    </source>
</evidence>
<dbReference type="InterPro" id="IPR001752">
    <property type="entry name" value="Kinesin_motor_dom"/>
</dbReference>
<dbReference type="GO" id="GO:0005524">
    <property type="term" value="F:ATP binding"/>
    <property type="evidence" value="ECO:0007669"/>
    <property type="project" value="UniProtKB-UniRule"/>
</dbReference>
<comment type="similarity">
    <text evidence="8">Belongs to the TRAFAC class myosin-kinesin ATPase superfamily. Kinesin family. KIN-5/BimC subfamily.</text>
</comment>
<evidence type="ECO:0000259" key="12">
    <source>
        <dbReference type="PROSITE" id="PS50067"/>
    </source>
</evidence>
<dbReference type="SUPFAM" id="SSF52540">
    <property type="entry name" value="P-loop containing nucleoside triphosphate hydrolases"/>
    <property type="match status" value="1"/>
</dbReference>
<evidence type="ECO:0000256" key="6">
    <source>
        <dbReference type="ARBA" id="ARBA00023175"/>
    </source>
</evidence>
<evidence type="ECO:0000256" key="3">
    <source>
        <dbReference type="ARBA" id="ARBA00022701"/>
    </source>
</evidence>
<dbReference type="PROSITE" id="PS50067">
    <property type="entry name" value="KINESIN_MOTOR_2"/>
    <property type="match status" value="1"/>
</dbReference>
<dbReference type="GO" id="GO:0072686">
    <property type="term" value="C:mitotic spindle"/>
    <property type="evidence" value="ECO:0007669"/>
    <property type="project" value="TreeGrafter"/>
</dbReference>
<dbReference type="PROSITE" id="PS00411">
    <property type="entry name" value="KINESIN_MOTOR_1"/>
    <property type="match status" value="1"/>
</dbReference>
<dbReference type="STRING" id="6248.A0A0K0EID3"/>
<dbReference type="GO" id="GO:0005876">
    <property type="term" value="C:spindle microtubule"/>
    <property type="evidence" value="ECO:0007669"/>
    <property type="project" value="TreeGrafter"/>
</dbReference>
<keyword evidence="5 9" id="KW-0067">ATP-binding</keyword>
<evidence type="ECO:0000256" key="2">
    <source>
        <dbReference type="ARBA" id="ARBA00022490"/>
    </source>
</evidence>
<dbReference type="FunFam" id="3.40.850.10:FF:000019">
    <property type="entry name" value="Kinesin-like protein KIN-5D"/>
    <property type="match status" value="1"/>
</dbReference>
<dbReference type="PRINTS" id="PR00380">
    <property type="entry name" value="KINESINHEAVY"/>
</dbReference>
<keyword evidence="6 9" id="KW-0505">Motor protein</keyword>
<dbReference type="GO" id="GO:0051231">
    <property type="term" value="P:spindle elongation"/>
    <property type="evidence" value="ECO:0007669"/>
    <property type="project" value="TreeGrafter"/>
</dbReference>
<feature type="coiled-coil region" evidence="11">
    <location>
        <begin position="452"/>
        <end position="486"/>
    </location>
</feature>
<keyword evidence="4 9" id="KW-0547">Nucleotide-binding</keyword>
<dbReference type="Pfam" id="PF00225">
    <property type="entry name" value="Kinesin"/>
    <property type="match status" value="1"/>
</dbReference>
<dbReference type="PANTHER" id="PTHR47970">
    <property type="entry name" value="KINESIN-LIKE PROTEIN KIF11"/>
    <property type="match status" value="1"/>
</dbReference>
<dbReference type="GO" id="GO:0090307">
    <property type="term" value="P:mitotic spindle assembly"/>
    <property type="evidence" value="ECO:0007669"/>
    <property type="project" value="TreeGrafter"/>
</dbReference>
<dbReference type="WBParaSite" id="SSTP_0000923900.1">
    <property type="protein sequence ID" value="SSTP_0000923900.1"/>
    <property type="gene ID" value="SSTP_0000923900"/>
</dbReference>
<dbReference type="PANTHER" id="PTHR47970:SF12">
    <property type="entry name" value="KINESIN FAMILY MEMBER 11"/>
    <property type="match status" value="1"/>
</dbReference>
<evidence type="ECO:0000256" key="7">
    <source>
        <dbReference type="ARBA" id="ARBA00023212"/>
    </source>
</evidence>
<accession>A0A0K0EID3</accession>
<evidence type="ECO:0000256" key="8">
    <source>
        <dbReference type="ARBA" id="ARBA00034704"/>
    </source>
</evidence>
<evidence type="ECO:0000256" key="1">
    <source>
        <dbReference type="ARBA" id="ARBA00004245"/>
    </source>
</evidence>
<proteinExistence type="inferred from homology"/>
<dbReference type="WBParaSite" id="TCONS_00000966.p1">
    <property type="protein sequence ID" value="TCONS_00000966.p1"/>
    <property type="gene ID" value="XLOC_000914"/>
</dbReference>
<keyword evidence="7" id="KW-0206">Cytoskeleton</keyword>
<keyword evidence="11" id="KW-0175">Coiled coil</keyword>
<dbReference type="InterPro" id="IPR036961">
    <property type="entry name" value="Kinesin_motor_dom_sf"/>
</dbReference>
<evidence type="ECO:0000256" key="5">
    <source>
        <dbReference type="ARBA" id="ARBA00022840"/>
    </source>
</evidence>
<dbReference type="GO" id="GO:0008017">
    <property type="term" value="F:microtubule binding"/>
    <property type="evidence" value="ECO:0007669"/>
    <property type="project" value="InterPro"/>
</dbReference>
<evidence type="ECO:0000256" key="9">
    <source>
        <dbReference type="PROSITE-ProRule" id="PRU00283"/>
    </source>
</evidence>
<evidence type="ECO:0000256" key="4">
    <source>
        <dbReference type="ARBA" id="ARBA00022741"/>
    </source>
</evidence>
<keyword evidence="13" id="KW-1185">Reference proteome</keyword>
<keyword evidence="2" id="KW-0963">Cytoplasm</keyword>
<protein>
    <recommendedName>
        <fullName evidence="10">Kinesin-like protein</fullName>
    </recommendedName>
</protein>
<name>A0A0K0EID3_STRER</name>
<evidence type="ECO:0000313" key="14">
    <source>
        <dbReference type="WBParaSite" id="SSTP_0000923900.1"/>
    </source>
</evidence>
<sequence length="697" mass="80399">MSSFLTTSSISYGKGGKSCIKVGIRIRPRSSKEINKNDPLILFSMEPSTIILNDNEKEKKYSGYDYVLNEYVTQCQLYKKMIKDYIPQLLSGYNCTIFAYGQTGTGKTFTMEGKSSKLDYDNSFKWDSNDDTGITLRSMEHIFTILNTPTCTRKSITITYVELYNEEVYDLLGDDISKKLKIFDNTKNSEGVCIKDVKEFTVENMQEVYKLLKRGISMRQTAATTMNHRSSRSHAVFTAVVIWDELIGDKILTRKGKINFVDLAGSENIGKSGATKESAREAGNINTSLLALGQVINALTEKSSHIPYRSSKLTRILKDSLGGSALTCLIATVSPTMSNKGETISTLEYGLKAMNVENDIRANVRTQKDQFSLNYKIINDYIQVVNIVLNNSVQTANHNKLLALLDKDLFSKIDKFILKKDNIFEESHKWFSNNTSNLYKFQEQLNSQTKLLKKHKLTITNTEDKIKLLEDEVKKKLSVFEQLKTNLVHFQRTNSNSQNELFHKIIILEKKNSQAKELCEEERNFLYRYLKNIENSLTKCMELREETILEINHEFEETILEHKSKCNDIIKQNDTELKNTKEIANKLLNSNKNDYEFILNNQNLQDQYVELFNIKKNEFFKIISQKFDELNILQKLNIKLNLSCEKQLNECNNIIGNEIKLFYMYIKEMNSLVKLSIQSKTSMELKNYITEIEEINF</sequence>
<reference evidence="14" key="1">
    <citation type="submission" date="2015-08" db="UniProtKB">
        <authorList>
            <consortium name="WormBaseParasite"/>
        </authorList>
    </citation>
    <scope>IDENTIFICATION</scope>
</reference>
<evidence type="ECO:0000256" key="10">
    <source>
        <dbReference type="RuleBase" id="RU000394"/>
    </source>
</evidence>
<comment type="subcellular location">
    <subcellularLocation>
        <location evidence="1">Cytoplasm</location>
        <location evidence="1">Cytoskeleton</location>
    </subcellularLocation>
</comment>
<organism evidence="14">
    <name type="scientific">Strongyloides stercoralis</name>
    <name type="common">Threadworm</name>
    <dbReference type="NCBI Taxonomy" id="6248"/>
    <lineage>
        <taxon>Eukaryota</taxon>
        <taxon>Metazoa</taxon>
        <taxon>Ecdysozoa</taxon>
        <taxon>Nematoda</taxon>
        <taxon>Chromadorea</taxon>
        <taxon>Rhabditida</taxon>
        <taxon>Tylenchina</taxon>
        <taxon>Panagrolaimomorpha</taxon>
        <taxon>Strongyloidoidea</taxon>
        <taxon>Strongyloididae</taxon>
        <taxon>Strongyloides</taxon>
    </lineage>
</organism>
<dbReference type="InterPro" id="IPR027417">
    <property type="entry name" value="P-loop_NTPase"/>
</dbReference>
<dbReference type="AlphaFoldDB" id="A0A0K0EID3"/>
<dbReference type="GO" id="GO:0008574">
    <property type="term" value="F:plus-end-directed microtubule motor activity"/>
    <property type="evidence" value="ECO:0007669"/>
    <property type="project" value="TreeGrafter"/>
</dbReference>
<dbReference type="Gene3D" id="3.40.850.10">
    <property type="entry name" value="Kinesin motor domain"/>
    <property type="match status" value="1"/>
</dbReference>
<feature type="domain" description="Kinesin motor" evidence="12">
    <location>
        <begin position="19"/>
        <end position="356"/>
    </location>
</feature>
<dbReference type="InterPro" id="IPR019821">
    <property type="entry name" value="Kinesin_motor_CS"/>
</dbReference>